<comment type="caution">
    <text evidence="2">The sequence shown here is derived from an EMBL/GenBank/DDBJ whole genome shotgun (WGS) entry which is preliminary data.</text>
</comment>
<evidence type="ECO:0000313" key="3">
    <source>
        <dbReference type="Proteomes" id="UP001054945"/>
    </source>
</evidence>
<proteinExistence type="predicted"/>
<evidence type="ECO:0000256" key="1">
    <source>
        <dbReference type="SAM" id="MobiDB-lite"/>
    </source>
</evidence>
<keyword evidence="3" id="KW-1185">Reference proteome</keyword>
<protein>
    <submittedName>
        <fullName evidence="2">Uncharacterized protein</fullName>
    </submittedName>
</protein>
<gene>
    <name evidence="2" type="ORF">CEXT_112271</name>
</gene>
<dbReference type="Proteomes" id="UP001054945">
    <property type="component" value="Unassembled WGS sequence"/>
</dbReference>
<organism evidence="2 3">
    <name type="scientific">Caerostris extrusa</name>
    <name type="common">Bark spider</name>
    <name type="synonym">Caerostris bankana</name>
    <dbReference type="NCBI Taxonomy" id="172846"/>
    <lineage>
        <taxon>Eukaryota</taxon>
        <taxon>Metazoa</taxon>
        <taxon>Ecdysozoa</taxon>
        <taxon>Arthropoda</taxon>
        <taxon>Chelicerata</taxon>
        <taxon>Arachnida</taxon>
        <taxon>Araneae</taxon>
        <taxon>Araneomorphae</taxon>
        <taxon>Entelegynae</taxon>
        <taxon>Araneoidea</taxon>
        <taxon>Araneidae</taxon>
        <taxon>Caerostris</taxon>
    </lineage>
</organism>
<reference evidence="2 3" key="1">
    <citation type="submission" date="2021-06" db="EMBL/GenBank/DDBJ databases">
        <title>Caerostris extrusa draft genome.</title>
        <authorList>
            <person name="Kono N."/>
            <person name="Arakawa K."/>
        </authorList>
    </citation>
    <scope>NUCLEOTIDE SEQUENCE [LARGE SCALE GENOMIC DNA]</scope>
</reference>
<dbReference type="AlphaFoldDB" id="A0AAV4NGM8"/>
<feature type="compositionally biased region" description="Basic and acidic residues" evidence="1">
    <location>
        <begin position="10"/>
        <end position="19"/>
    </location>
</feature>
<evidence type="ECO:0000313" key="2">
    <source>
        <dbReference type="EMBL" id="GIX83509.1"/>
    </source>
</evidence>
<accession>A0AAV4NGM8</accession>
<feature type="region of interest" description="Disordered" evidence="1">
    <location>
        <begin position="1"/>
        <end position="25"/>
    </location>
</feature>
<name>A0AAV4NGM8_CAEEX</name>
<sequence length="68" mass="7811">MPRHVYLLGTEKKREDSKESTGQTADEYAVSQYKANKVATENLQDKSMQVVGEIDVYVDADYEDDEMF</sequence>
<dbReference type="EMBL" id="BPLR01020872">
    <property type="protein sequence ID" value="GIX83509.1"/>
    <property type="molecule type" value="Genomic_DNA"/>
</dbReference>